<reference evidence="1 2" key="1">
    <citation type="journal article" date="2015" name="Proc. Natl. Acad. Sci. U.S.A.">
        <title>The resurrection genome of Boea hygrometrica: A blueprint for survival of dehydration.</title>
        <authorList>
            <person name="Xiao L."/>
            <person name="Yang G."/>
            <person name="Zhang L."/>
            <person name="Yang X."/>
            <person name="Zhao S."/>
            <person name="Ji Z."/>
            <person name="Zhou Q."/>
            <person name="Hu M."/>
            <person name="Wang Y."/>
            <person name="Chen M."/>
            <person name="Xu Y."/>
            <person name="Jin H."/>
            <person name="Xiao X."/>
            <person name="Hu G."/>
            <person name="Bao F."/>
            <person name="Hu Y."/>
            <person name="Wan P."/>
            <person name="Li L."/>
            <person name="Deng X."/>
            <person name="Kuang T."/>
            <person name="Xiang C."/>
            <person name="Zhu J.K."/>
            <person name="Oliver M.J."/>
            <person name="He Y."/>
        </authorList>
    </citation>
    <scope>NUCLEOTIDE SEQUENCE [LARGE SCALE GENOMIC DNA]</scope>
    <source>
        <strain evidence="2">cv. XS01</strain>
    </source>
</reference>
<keyword evidence="2" id="KW-1185">Reference proteome</keyword>
<gene>
    <name evidence="1" type="ORF">F511_11948</name>
</gene>
<name>A0A2Z7BLS4_9LAMI</name>
<accession>A0A2Z7BLS4</accession>
<dbReference type="AlphaFoldDB" id="A0A2Z7BLS4"/>
<proteinExistence type="predicted"/>
<evidence type="ECO:0000313" key="2">
    <source>
        <dbReference type="Proteomes" id="UP000250235"/>
    </source>
</evidence>
<sequence>MLYLTCATCLDWSRREDIQARTVKGRLSWTGRRYQAGTVRGHPNWFGSLLPEVQGTSSWFISWMLEQHEDQAQSLKSSSSVESRAELKVQKCLQNAQVQNSSSADQVQCTRAVIECEDRTGELLQREERLAQGAHLRRESICILEQTKNQMVKDKPAGHNLQEQIVREDLSSEDDEDQIERRSADKGKLEELLKSGCKQEEKERALNRLRRQPARCKSD</sequence>
<organism evidence="1 2">
    <name type="scientific">Dorcoceras hygrometricum</name>
    <dbReference type="NCBI Taxonomy" id="472368"/>
    <lineage>
        <taxon>Eukaryota</taxon>
        <taxon>Viridiplantae</taxon>
        <taxon>Streptophyta</taxon>
        <taxon>Embryophyta</taxon>
        <taxon>Tracheophyta</taxon>
        <taxon>Spermatophyta</taxon>
        <taxon>Magnoliopsida</taxon>
        <taxon>eudicotyledons</taxon>
        <taxon>Gunneridae</taxon>
        <taxon>Pentapetalae</taxon>
        <taxon>asterids</taxon>
        <taxon>lamiids</taxon>
        <taxon>Lamiales</taxon>
        <taxon>Gesneriaceae</taxon>
        <taxon>Didymocarpoideae</taxon>
        <taxon>Trichosporeae</taxon>
        <taxon>Loxocarpinae</taxon>
        <taxon>Dorcoceras</taxon>
    </lineage>
</organism>
<protein>
    <submittedName>
        <fullName evidence="1">Uncharacterized protein</fullName>
    </submittedName>
</protein>
<dbReference type="EMBL" id="KV004736">
    <property type="protein sequence ID" value="KZV35256.1"/>
    <property type="molecule type" value="Genomic_DNA"/>
</dbReference>
<evidence type="ECO:0000313" key="1">
    <source>
        <dbReference type="EMBL" id="KZV35256.1"/>
    </source>
</evidence>
<dbReference type="Proteomes" id="UP000250235">
    <property type="component" value="Unassembled WGS sequence"/>
</dbReference>